<accession>A0A2T7SWF8</accession>
<dbReference type="RefSeq" id="WP_240627822.1">
    <property type="nucleotide sequence ID" value="NZ_AZSP01000277.1"/>
</dbReference>
<organism evidence="1 2">
    <name type="scientific">Streptomyces scopuliridis RB72</name>
    <dbReference type="NCBI Taxonomy" id="1440053"/>
    <lineage>
        <taxon>Bacteria</taxon>
        <taxon>Bacillati</taxon>
        <taxon>Actinomycetota</taxon>
        <taxon>Actinomycetes</taxon>
        <taxon>Kitasatosporales</taxon>
        <taxon>Streptomycetaceae</taxon>
        <taxon>Streptomyces</taxon>
    </lineage>
</organism>
<proteinExistence type="predicted"/>
<protein>
    <submittedName>
        <fullName evidence="1">Uncharacterized protein</fullName>
    </submittedName>
</protein>
<keyword evidence="2" id="KW-1185">Reference proteome</keyword>
<dbReference type="Proteomes" id="UP000245992">
    <property type="component" value="Unassembled WGS sequence"/>
</dbReference>
<evidence type="ECO:0000313" key="1">
    <source>
        <dbReference type="EMBL" id="PVE07225.1"/>
    </source>
</evidence>
<dbReference type="AlphaFoldDB" id="A0A2T7SWF8"/>
<comment type="caution">
    <text evidence="1">The sequence shown here is derived from an EMBL/GenBank/DDBJ whole genome shotgun (WGS) entry which is preliminary data.</text>
</comment>
<name>A0A2T7SWF8_9ACTN</name>
<dbReference type="STRING" id="1440053.GCA_000718095_06392"/>
<reference evidence="1 2" key="1">
    <citation type="submission" date="2013-12" db="EMBL/GenBank/DDBJ databases">
        <title>Annotated genome of Streptomyces scopuliridis.</title>
        <authorList>
            <person name="Olson J.B."/>
        </authorList>
    </citation>
    <scope>NUCLEOTIDE SEQUENCE [LARGE SCALE GENOMIC DNA]</scope>
    <source>
        <strain evidence="1 2">RB72</strain>
    </source>
</reference>
<dbReference type="EMBL" id="AZSP01000277">
    <property type="protein sequence ID" value="PVE07225.1"/>
    <property type="molecule type" value="Genomic_DNA"/>
</dbReference>
<sequence>MDAKDAKDAPRPEEEWPLPPSWMWSCHECNRLYKAMKRAPEVVEAARAAGEPGVDYDPFDSVVTTQIRLAQHIAAEHTSEVPAVDPACERCVSDTSGRRIRDEMVLEHRARHLFAPPRIVGFM</sequence>
<gene>
    <name evidence="1" type="ORF">Y717_23975</name>
</gene>
<evidence type="ECO:0000313" key="2">
    <source>
        <dbReference type="Proteomes" id="UP000245992"/>
    </source>
</evidence>